<accession>A0ABU0P6D5</accession>
<organism evidence="1 2">
    <name type="scientific">Microbacterium murale</name>
    <dbReference type="NCBI Taxonomy" id="1081040"/>
    <lineage>
        <taxon>Bacteria</taxon>
        <taxon>Bacillati</taxon>
        <taxon>Actinomycetota</taxon>
        <taxon>Actinomycetes</taxon>
        <taxon>Micrococcales</taxon>
        <taxon>Microbacteriaceae</taxon>
        <taxon>Microbacterium</taxon>
    </lineage>
</organism>
<sequence length="148" mass="16747">MTDASSSLRDRVLDRDDDLRDALQLLLQRANRRQMWMMFMDDRGCLGQPLIPIEDYPDDADEVVDVADLGRVTQAHVFMHRAGRLCQMTENASVVLVWERIGSSAVSPEDRSWARAMADAAGVLDVPLRAQFVVHGRGVRQLHPDDYL</sequence>
<name>A0ABU0P6D5_9MICO</name>
<evidence type="ECO:0000313" key="1">
    <source>
        <dbReference type="EMBL" id="MDQ0642885.1"/>
    </source>
</evidence>
<evidence type="ECO:0000313" key="2">
    <source>
        <dbReference type="Proteomes" id="UP001239085"/>
    </source>
</evidence>
<dbReference type="Proteomes" id="UP001239085">
    <property type="component" value="Unassembled WGS sequence"/>
</dbReference>
<reference evidence="1 2" key="1">
    <citation type="submission" date="2023-07" db="EMBL/GenBank/DDBJ databases">
        <title>Comparative genomics of wheat-associated soil bacteria to identify genetic determinants of phenazine resistance.</title>
        <authorList>
            <person name="Mouncey N."/>
        </authorList>
    </citation>
    <scope>NUCLEOTIDE SEQUENCE [LARGE SCALE GENOMIC DNA]</scope>
    <source>
        <strain evidence="1 2">W2I7</strain>
    </source>
</reference>
<comment type="caution">
    <text evidence="1">The sequence shown here is derived from an EMBL/GenBank/DDBJ whole genome shotgun (WGS) entry which is preliminary data.</text>
</comment>
<dbReference type="RefSeq" id="WP_307359067.1">
    <property type="nucleotide sequence ID" value="NZ_JAUSXK010000001.1"/>
</dbReference>
<protein>
    <submittedName>
        <fullName evidence="1">Uncharacterized protein</fullName>
    </submittedName>
</protein>
<proteinExistence type="predicted"/>
<keyword evidence="2" id="KW-1185">Reference proteome</keyword>
<gene>
    <name evidence="1" type="ORF">QFZ46_001045</name>
</gene>
<dbReference type="EMBL" id="JAUSXK010000001">
    <property type="protein sequence ID" value="MDQ0642885.1"/>
    <property type="molecule type" value="Genomic_DNA"/>
</dbReference>